<dbReference type="PANTHER" id="PTHR23026">
    <property type="entry name" value="NADPH NITROREDUCTASE"/>
    <property type="match status" value="1"/>
</dbReference>
<feature type="domain" description="Nitroreductase" evidence="4">
    <location>
        <begin position="21"/>
        <end position="206"/>
    </location>
</feature>
<dbReference type="Proteomes" id="UP000183417">
    <property type="component" value="Unassembled WGS sequence"/>
</dbReference>
<name>A0A1H3N7D8_9BURK</name>
<keyword evidence="1" id="KW-0285">Flavoprotein</keyword>
<evidence type="ECO:0000313" key="6">
    <source>
        <dbReference type="EMBL" id="SDY84385.1"/>
    </source>
</evidence>
<gene>
    <name evidence="5" type="ORF">I6G47_32200</name>
    <name evidence="6" type="ORF">SAMN05421547_108192</name>
</gene>
<dbReference type="Pfam" id="PF00881">
    <property type="entry name" value="Nitroreductase"/>
    <property type="match status" value="1"/>
</dbReference>
<evidence type="ECO:0000313" key="8">
    <source>
        <dbReference type="Proteomes" id="UP000595064"/>
    </source>
</evidence>
<sequence length="232" mass="25898">MTDECQINSTGSRALSQLMSARHSCRAFLSDPVSVELQRWILECAQRSASWCNAQPWQVHITQGQATDRFRDLMLCAADTTESDPDFAFPTAYEGVYRQRRFDCAMQLYDSVKVDRGDRVASARQARENFRLFGAPHVALITSDARLGVYGALDCGAFVANFLLAAASVGVATIPQAALATRPRLVREFFGLDGDRWVVCGISFGYEDRDHPANQFRTQRANVKDVASFVWQ</sequence>
<evidence type="ECO:0000313" key="7">
    <source>
        <dbReference type="Proteomes" id="UP000183417"/>
    </source>
</evidence>
<dbReference type="SUPFAM" id="SSF55469">
    <property type="entry name" value="FMN-dependent nitroreductase-like"/>
    <property type="match status" value="1"/>
</dbReference>
<dbReference type="PANTHER" id="PTHR23026:SF90">
    <property type="entry name" value="IODOTYROSINE DEIODINASE 1"/>
    <property type="match status" value="1"/>
</dbReference>
<dbReference type="InterPro" id="IPR000415">
    <property type="entry name" value="Nitroreductase-like"/>
</dbReference>
<keyword evidence="3" id="KW-0560">Oxidoreductase</keyword>
<dbReference type="CDD" id="cd02136">
    <property type="entry name" value="PnbA_NfnB-like"/>
    <property type="match status" value="1"/>
</dbReference>
<evidence type="ECO:0000256" key="1">
    <source>
        <dbReference type="ARBA" id="ARBA00022630"/>
    </source>
</evidence>
<dbReference type="GO" id="GO:0016491">
    <property type="term" value="F:oxidoreductase activity"/>
    <property type="evidence" value="ECO:0007669"/>
    <property type="project" value="UniProtKB-KW"/>
</dbReference>
<reference evidence="6 7" key="1">
    <citation type="submission" date="2016-10" db="EMBL/GenBank/DDBJ databases">
        <authorList>
            <person name="de Groot N.N."/>
        </authorList>
    </citation>
    <scope>NUCLEOTIDE SEQUENCE [LARGE SCALE GENOMIC DNA]</scope>
    <source>
        <strain evidence="6 7">LMG 24775</strain>
    </source>
</reference>
<keyword evidence="5" id="KW-0614">Plasmid</keyword>
<dbReference type="InterPro" id="IPR050627">
    <property type="entry name" value="Nitroreductase/BluB"/>
</dbReference>
<evidence type="ECO:0000313" key="5">
    <source>
        <dbReference type="EMBL" id="QPS84821.1"/>
    </source>
</evidence>
<dbReference type="Gene3D" id="3.40.109.10">
    <property type="entry name" value="NADH Oxidase"/>
    <property type="match status" value="1"/>
</dbReference>
<evidence type="ECO:0000259" key="4">
    <source>
        <dbReference type="Pfam" id="PF00881"/>
    </source>
</evidence>
<protein>
    <submittedName>
        <fullName evidence="6">Nitroreductase</fullName>
    </submittedName>
</protein>
<reference evidence="5 8" key="2">
    <citation type="submission" date="2020-12" db="EMBL/GenBank/DDBJ databases">
        <title>FDA dAtabase for Regulatory Grade micrObial Sequences (FDA-ARGOS): Supporting development and validation of Infectious Disease Dx tests.</title>
        <authorList>
            <person name="Sproer C."/>
            <person name="Gronow S."/>
            <person name="Severitt S."/>
            <person name="Schroder I."/>
            <person name="Tallon L."/>
            <person name="Sadzewicz L."/>
            <person name="Zhao X."/>
            <person name="Boylan J."/>
            <person name="Ott S."/>
            <person name="Bowen H."/>
            <person name="Vavikolanu K."/>
            <person name="Mehta A."/>
            <person name="Aluvathingal J."/>
            <person name="Nadendla S."/>
            <person name="Lowell S."/>
            <person name="Myers T."/>
            <person name="Yan Y."/>
            <person name="Sichtig H."/>
        </authorList>
    </citation>
    <scope>NUCLEOTIDE SEQUENCE [LARGE SCALE GENOMIC DNA]</scope>
    <source>
        <strain evidence="5 8">FDAARGOS_890</strain>
        <plasmid evidence="5 8">unnamed</plasmid>
    </source>
</reference>
<proteinExistence type="predicted"/>
<dbReference type="EMBL" id="CP065749">
    <property type="protein sequence ID" value="QPS84821.1"/>
    <property type="molecule type" value="Genomic_DNA"/>
</dbReference>
<evidence type="ECO:0000256" key="2">
    <source>
        <dbReference type="ARBA" id="ARBA00022643"/>
    </source>
</evidence>
<keyword evidence="2" id="KW-0288">FMN</keyword>
<dbReference type="Proteomes" id="UP000595064">
    <property type="component" value="Plasmid unnamed"/>
</dbReference>
<dbReference type="GeneID" id="94689096"/>
<dbReference type="RefSeq" id="WP_074921937.1">
    <property type="nucleotide sequence ID" value="NZ_CP065749.1"/>
</dbReference>
<evidence type="ECO:0000256" key="3">
    <source>
        <dbReference type="ARBA" id="ARBA00023002"/>
    </source>
</evidence>
<dbReference type="AlphaFoldDB" id="A0A1H3N7D8"/>
<organism evidence="6 7">
    <name type="scientific">Delftia lacustris</name>
    <dbReference type="NCBI Taxonomy" id="558537"/>
    <lineage>
        <taxon>Bacteria</taxon>
        <taxon>Pseudomonadati</taxon>
        <taxon>Pseudomonadota</taxon>
        <taxon>Betaproteobacteria</taxon>
        <taxon>Burkholderiales</taxon>
        <taxon>Comamonadaceae</taxon>
        <taxon>Delftia</taxon>
    </lineage>
</organism>
<accession>A0A1H3N7D8</accession>
<dbReference type="InterPro" id="IPR029479">
    <property type="entry name" value="Nitroreductase"/>
</dbReference>
<dbReference type="EMBL" id="FNPE01000008">
    <property type="protein sequence ID" value="SDY84385.1"/>
    <property type="molecule type" value="Genomic_DNA"/>
</dbReference>
<dbReference type="KEGG" id="dla:I6G47_32200"/>
<keyword evidence="8" id="KW-1185">Reference proteome</keyword>
<geneLocation type="plasmid" evidence="5 8">
    <name>unnamed</name>
</geneLocation>